<feature type="repeat" description="TPR" evidence="3">
    <location>
        <begin position="187"/>
        <end position="220"/>
    </location>
</feature>
<organism evidence="6 7">
    <name type="scientific">Collybia nuda</name>
    <dbReference type="NCBI Taxonomy" id="64659"/>
    <lineage>
        <taxon>Eukaryota</taxon>
        <taxon>Fungi</taxon>
        <taxon>Dikarya</taxon>
        <taxon>Basidiomycota</taxon>
        <taxon>Agaricomycotina</taxon>
        <taxon>Agaricomycetes</taxon>
        <taxon>Agaricomycetidae</taxon>
        <taxon>Agaricales</taxon>
        <taxon>Tricholomatineae</taxon>
        <taxon>Clitocybaceae</taxon>
        <taxon>Collybia</taxon>
    </lineage>
</organism>
<name>A0A9P6CQP5_9AGAR</name>
<gene>
    <name evidence="6" type="ORF">BDZ94DRAFT_546092</name>
</gene>
<feature type="compositionally biased region" description="Acidic residues" evidence="4">
    <location>
        <begin position="133"/>
        <end position="145"/>
    </location>
</feature>
<dbReference type="SUPFAM" id="SSF48452">
    <property type="entry name" value="TPR-like"/>
    <property type="match status" value="1"/>
</dbReference>
<proteinExistence type="predicted"/>
<dbReference type="GO" id="GO:0051879">
    <property type="term" value="F:Hsp90 protein binding"/>
    <property type="evidence" value="ECO:0007669"/>
    <property type="project" value="TreeGrafter"/>
</dbReference>
<feature type="region of interest" description="Disordered" evidence="4">
    <location>
        <begin position="84"/>
        <end position="160"/>
    </location>
</feature>
<dbReference type="PANTHER" id="PTHR22904">
    <property type="entry name" value="TPR REPEAT CONTAINING PROTEIN"/>
    <property type="match status" value="1"/>
</dbReference>
<sequence>MPSTVAKDDSATSDGAVPPGLGNMFSDPNLLGKLALNPRTKNYLADPAFVQKIRLYAQNPNLATTAFDDPRMIDVMGVAMGIDMQGFSRPEGSDELPPGVVRQDEPAPQSTPPPQRSAPSASSSKPAPPPASEPEDVEMSEEDLEEARIKKEAEDTKKAGSEAYKKRNFEEAAALFQKAWDTWPKDVTYLTNLGAVYFEQGEYDKTIETCEKAVEEGRSVGTSIAFPIPQVDHSLRSVLTTNLLRRPTAVLAQLS</sequence>
<protein>
    <recommendedName>
        <fullName evidence="5">STI1/HOP DP domain-containing protein</fullName>
    </recommendedName>
</protein>
<dbReference type="PANTHER" id="PTHR22904:SF523">
    <property type="entry name" value="STRESS-INDUCED-PHOSPHOPROTEIN 1"/>
    <property type="match status" value="1"/>
</dbReference>
<dbReference type="SMART" id="SM00028">
    <property type="entry name" value="TPR"/>
    <property type="match status" value="2"/>
</dbReference>
<dbReference type="InterPro" id="IPR041243">
    <property type="entry name" value="STI1/HOP_DP"/>
</dbReference>
<dbReference type="FunFam" id="1.10.260.100:FF:000004">
    <property type="entry name" value="Putative stress-induced-phosphoprotein 1"/>
    <property type="match status" value="1"/>
</dbReference>
<feature type="region of interest" description="Disordered" evidence="4">
    <location>
        <begin position="1"/>
        <end position="21"/>
    </location>
</feature>
<dbReference type="InterPro" id="IPR019734">
    <property type="entry name" value="TPR_rpt"/>
</dbReference>
<evidence type="ECO:0000313" key="7">
    <source>
        <dbReference type="Proteomes" id="UP000807353"/>
    </source>
</evidence>
<keyword evidence="7" id="KW-1185">Reference proteome</keyword>
<dbReference type="Proteomes" id="UP000807353">
    <property type="component" value="Unassembled WGS sequence"/>
</dbReference>
<dbReference type="Pfam" id="PF13432">
    <property type="entry name" value="TPR_16"/>
    <property type="match status" value="1"/>
</dbReference>
<evidence type="ECO:0000256" key="2">
    <source>
        <dbReference type="ARBA" id="ARBA00022803"/>
    </source>
</evidence>
<feature type="compositionally biased region" description="Basic and acidic residues" evidence="4">
    <location>
        <begin position="146"/>
        <end position="160"/>
    </location>
</feature>
<keyword evidence="1" id="KW-0677">Repeat</keyword>
<dbReference type="Gene3D" id="1.25.40.10">
    <property type="entry name" value="Tetratricopeptide repeat domain"/>
    <property type="match status" value="1"/>
</dbReference>
<accession>A0A9P6CQP5</accession>
<dbReference type="AlphaFoldDB" id="A0A9P6CQP5"/>
<dbReference type="EMBL" id="MU150231">
    <property type="protein sequence ID" value="KAF9468848.1"/>
    <property type="molecule type" value="Genomic_DNA"/>
</dbReference>
<dbReference type="Pfam" id="PF17830">
    <property type="entry name" value="STI1-HOP_DP"/>
    <property type="match status" value="1"/>
</dbReference>
<dbReference type="OrthoDB" id="2423701at2759"/>
<evidence type="ECO:0000313" key="6">
    <source>
        <dbReference type="EMBL" id="KAF9468848.1"/>
    </source>
</evidence>
<reference evidence="6" key="1">
    <citation type="submission" date="2020-11" db="EMBL/GenBank/DDBJ databases">
        <authorList>
            <consortium name="DOE Joint Genome Institute"/>
            <person name="Ahrendt S."/>
            <person name="Riley R."/>
            <person name="Andreopoulos W."/>
            <person name="Labutti K."/>
            <person name="Pangilinan J."/>
            <person name="Ruiz-Duenas F.J."/>
            <person name="Barrasa J.M."/>
            <person name="Sanchez-Garcia M."/>
            <person name="Camarero S."/>
            <person name="Miyauchi S."/>
            <person name="Serrano A."/>
            <person name="Linde D."/>
            <person name="Babiker R."/>
            <person name="Drula E."/>
            <person name="Ayuso-Fernandez I."/>
            <person name="Pacheco R."/>
            <person name="Padilla G."/>
            <person name="Ferreira P."/>
            <person name="Barriuso J."/>
            <person name="Kellner H."/>
            <person name="Castanera R."/>
            <person name="Alfaro M."/>
            <person name="Ramirez L."/>
            <person name="Pisabarro A.G."/>
            <person name="Kuo A."/>
            <person name="Tritt A."/>
            <person name="Lipzen A."/>
            <person name="He G."/>
            <person name="Yan M."/>
            <person name="Ng V."/>
            <person name="Cullen D."/>
            <person name="Martin F."/>
            <person name="Rosso M.-N."/>
            <person name="Henrissat B."/>
            <person name="Hibbett D."/>
            <person name="Martinez A.T."/>
            <person name="Grigoriev I.V."/>
        </authorList>
    </citation>
    <scope>NUCLEOTIDE SEQUENCE</scope>
    <source>
        <strain evidence="6">CBS 247.69</strain>
    </source>
</reference>
<dbReference type="InterPro" id="IPR011990">
    <property type="entry name" value="TPR-like_helical_dom_sf"/>
</dbReference>
<dbReference type="Gene3D" id="1.10.260.100">
    <property type="match status" value="1"/>
</dbReference>
<comment type="caution">
    <text evidence="6">The sequence shown here is derived from an EMBL/GenBank/DDBJ whole genome shotgun (WGS) entry which is preliminary data.</text>
</comment>
<evidence type="ECO:0000256" key="1">
    <source>
        <dbReference type="ARBA" id="ARBA00022737"/>
    </source>
</evidence>
<feature type="compositionally biased region" description="Basic and acidic residues" evidence="4">
    <location>
        <begin position="1"/>
        <end position="10"/>
    </location>
</feature>
<keyword evidence="2 3" id="KW-0802">TPR repeat</keyword>
<evidence type="ECO:0000259" key="5">
    <source>
        <dbReference type="Pfam" id="PF17830"/>
    </source>
</evidence>
<evidence type="ECO:0000256" key="3">
    <source>
        <dbReference type="PROSITE-ProRule" id="PRU00339"/>
    </source>
</evidence>
<feature type="domain" description="STI1/HOP DP" evidence="5">
    <location>
        <begin position="27"/>
        <end position="81"/>
    </location>
</feature>
<dbReference type="PROSITE" id="PS50005">
    <property type="entry name" value="TPR"/>
    <property type="match status" value="1"/>
</dbReference>
<evidence type="ECO:0000256" key="4">
    <source>
        <dbReference type="SAM" id="MobiDB-lite"/>
    </source>
</evidence>